<dbReference type="GO" id="GO:0016705">
    <property type="term" value="F:oxidoreductase activity, acting on paired donors, with incorporation or reduction of molecular oxygen"/>
    <property type="evidence" value="ECO:0007669"/>
    <property type="project" value="UniProtKB-ARBA"/>
</dbReference>
<reference evidence="8 9" key="2">
    <citation type="journal article" date="2019" name="Sci. Rep.">
        <title>Extended insight into the Mycobacterium chelonae-abscessus complex through whole genome sequencing of Mycobacterium salmoniphilum outbreak and Mycobacterium salmoniphilum-like strains.</title>
        <authorList>
            <person name="Behra P.R.K."/>
            <person name="Das S."/>
            <person name="Pettersson B.M.F."/>
            <person name="Shirreff L."/>
            <person name="DuCote T."/>
            <person name="Jacobsson K.G."/>
            <person name="Ennis D.G."/>
            <person name="Kirsebom L.A."/>
        </authorList>
    </citation>
    <scope>NUCLEOTIDE SEQUENCE [LARGE SCALE GENOMIC DNA]</scope>
    <source>
        <strain evidence="7 8">CCUG 63697</strain>
        <strain evidence="6 9">DSM 45524</strain>
    </source>
</reference>
<dbReference type="InterPro" id="IPR036922">
    <property type="entry name" value="Rieske_2Fe-2S_sf"/>
</dbReference>
<gene>
    <name evidence="7" type="primary">nasE</name>
    <name evidence="7" type="ORF">CCUG63697_01204</name>
    <name evidence="6" type="ORF">EJ571_14345</name>
</gene>
<dbReference type="GO" id="GO:0051537">
    <property type="term" value="F:2 iron, 2 sulfur cluster binding"/>
    <property type="evidence" value="ECO:0007669"/>
    <property type="project" value="UniProtKB-KW"/>
</dbReference>
<comment type="caution">
    <text evidence="7">The sequence shown here is derived from an EMBL/GenBank/DDBJ whole genome shotgun (WGS) entry which is preliminary data.</text>
</comment>
<accession>A0A4R8RBM7</accession>
<proteinExistence type="predicted"/>
<dbReference type="EMBL" id="PECC01000026">
    <property type="protein sequence ID" value="TDZ52720.1"/>
    <property type="molecule type" value="Genomic_DNA"/>
</dbReference>
<protein>
    <submittedName>
        <fullName evidence="7">Assimilatory nitrite reductase [NAD(P)H] small subunit</fullName>
        <ecNumber evidence="7">1.7.1.4</ecNumber>
    </submittedName>
    <submittedName>
        <fullName evidence="6">Rieske (2Fe-2S) protein</fullName>
    </submittedName>
</protein>
<dbReference type="GO" id="GO:0008942">
    <property type="term" value="F:nitrite reductase [NAD(P)H] activity"/>
    <property type="evidence" value="ECO:0007669"/>
    <property type="project" value="UniProtKB-EC"/>
</dbReference>
<dbReference type="Proteomes" id="UP000295627">
    <property type="component" value="Unassembled WGS sequence"/>
</dbReference>
<dbReference type="PANTHER" id="PTHR21496">
    <property type="entry name" value="FERREDOXIN-RELATED"/>
    <property type="match status" value="1"/>
</dbReference>
<dbReference type="Pfam" id="PF00355">
    <property type="entry name" value="Rieske"/>
    <property type="match status" value="1"/>
</dbReference>
<dbReference type="RefSeq" id="WP_078334976.1">
    <property type="nucleotide sequence ID" value="NZ_MAFQ01000009.1"/>
</dbReference>
<keyword evidence="4" id="KW-0411">Iron-sulfur</keyword>
<feature type="domain" description="Rieske" evidence="5">
    <location>
        <begin position="7"/>
        <end position="102"/>
    </location>
</feature>
<name>A0A4R8RBM7_9MYCO</name>
<dbReference type="Gene3D" id="2.102.10.10">
    <property type="entry name" value="Rieske [2Fe-2S] iron-sulphur domain"/>
    <property type="match status" value="1"/>
</dbReference>
<dbReference type="EC" id="1.7.1.4" evidence="7"/>
<dbReference type="GO" id="GO:0046872">
    <property type="term" value="F:metal ion binding"/>
    <property type="evidence" value="ECO:0007669"/>
    <property type="project" value="UniProtKB-KW"/>
</dbReference>
<evidence type="ECO:0000313" key="8">
    <source>
        <dbReference type="Proteomes" id="UP000295165"/>
    </source>
</evidence>
<sequence length="107" mass="11173">MTGVITQLVGSVADLTPGEGKTYVVDGKQIAVFLLTDGTLRAVDAVCPHRGGPLADGQVDTLTLICPLHQYAFSLTDGTCSAPHIDAINTYQAEITGEETISITLAQ</sequence>
<keyword evidence="7" id="KW-0560">Oxidoreductase</keyword>
<dbReference type="EMBL" id="RXLR01000015">
    <property type="protein sequence ID" value="TDH21135.1"/>
    <property type="molecule type" value="Genomic_DNA"/>
</dbReference>
<keyword evidence="3" id="KW-0408">Iron</keyword>
<dbReference type="GO" id="GO:0004497">
    <property type="term" value="F:monooxygenase activity"/>
    <property type="evidence" value="ECO:0007669"/>
    <property type="project" value="UniProtKB-ARBA"/>
</dbReference>
<evidence type="ECO:0000313" key="7">
    <source>
        <dbReference type="EMBL" id="TDZ52720.1"/>
    </source>
</evidence>
<keyword evidence="8" id="KW-1185">Reference proteome</keyword>
<evidence type="ECO:0000256" key="1">
    <source>
        <dbReference type="ARBA" id="ARBA00022714"/>
    </source>
</evidence>
<evidence type="ECO:0000256" key="4">
    <source>
        <dbReference type="ARBA" id="ARBA00023014"/>
    </source>
</evidence>
<dbReference type="InterPro" id="IPR017941">
    <property type="entry name" value="Rieske_2Fe-2S"/>
</dbReference>
<evidence type="ECO:0000256" key="2">
    <source>
        <dbReference type="ARBA" id="ARBA00022723"/>
    </source>
</evidence>
<dbReference type="Proteomes" id="UP000295165">
    <property type="component" value="Unassembled WGS sequence"/>
</dbReference>
<dbReference type="PANTHER" id="PTHR21496:SF23">
    <property type="entry name" value="3-PHENYLPROPIONATE_CINNAMIC ACID DIOXYGENASE FERREDOXIN SUBUNIT"/>
    <property type="match status" value="1"/>
</dbReference>
<keyword evidence="2" id="KW-0479">Metal-binding</keyword>
<keyword evidence="1" id="KW-0001">2Fe-2S</keyword>
<evidence type="ECO:0000256" key="3">
    <source>
        <dbReference type="ARBA" id="ARBA00023004"/>
    </source>
</evidence>
<dbReference type="SUPFAM" id="SSF50022">
    <property type="entry name" value="ISP domain"/>
    <property type="match status" value="1"/>
</dbReference>
<evidence type="ECO:0000313" key="9">
    <source>
        <dbReference type="Proteomes" id="UP000295627"/>
    </source>
</evidence>
<organism evidence="7 8">
    <name type="scientific">Mycobacteroides franklinii</name>
    <dbReference type="NCBI Taxonomy" id="948102"/>
    <lineage>
        <taxon>Bacteria</taxon>
        <taxon>Bacillati</taxon>
        <taxon>Actinomycetota</taxon>
        <taxon>Actinomycetes</taxon>
        <taxon>Mycobacteriales</taxon>
        <taxon>Mycobacteriaceae</taxon>
        <taxon>Mycobacteroides</taxon>
    </lineage>
</organism>
<evidence type="ECO:0000259" key="5">
    <source>
        <dbReference type="PROSITE" id="PS51296"/>
    </source>
</evidence>
<evidence type="ECO:0000313" key="6">
    <source>
        <dbReference type="EMBL" id="TDH21135.1"/>
    </source>
</evidence>
<dbReference type="PROSITE" id="PS51296">
    <property type="entry name" value="RIESKE"/>
    <property type="match status" value="1"/>
</dbReference>
<dbReference type="AlphaFoldDB" id="A0A4R8RBM7"/>
<reference evidence="6" key="1">
    <citation type="submission" date="2018-12" db="EMBL/GenBank/DDBJ databases">
        <authorList>
            <person name="Behra P.R.K."/>
            <person name="Das S."/>
            <person name="Pettersson B.M.F."/>
            <person name="Shirreff L."/>
            <person name="Ducote T."/>
            <person name="Jacobsson K.-G."/>
            <person name="Ennis D.G."/>
            <person name="Kirsebom L.A."/>
        </authorList>
    </citation>
    <scope>NUCLEOTIDE SEQUENCE</scope>
    <source>
        <strain evidence="6">DSM 45524</strain>
    </source>
</reference>